<dbReference type="STRING" id="1235802.C823_04622"/>
<dbReference type="Pfam" id="PF02195">
    <property type="entry name" value="ParB_N"/>
    <property type="match status" value="1"/>
</dbReference>
<keyword evidence="3" id="KW-1185">Reference proteome</keyword>
<proteinExistence type="predicted"/>
<name>N2A470_9FIRM</name>
<dbReference type="PATRIC" id="fig|1235802.3.peg.4893"/>
<dbReference type="OrthoDB" id="1662300at2"/>
<evidence type="ECO:0000313" key="2">
    <source>
        <dbReference type="EMBL" id="EMZ21258.1"/>
    </source>
</evidence>
<dbReference type="eggNOG" id="COG1475">
    <property type="taxonomic scope" value="Bacteria"/>
</dbReference>
<dbReference type="SUPFAM" id="SSF110849">
    <property type="entry name" value="ParB/Sulfiredoxin"/>
    <property type="match status" value="1"/>
</dbReference>
<gene>
    <name evidence="2" type="ORF">C823_04622</name>
</gene>
<dbReference type="Gene3D" id="3.90.1530.30">
    <property type="match status" value="1"/>
</dbReference>
<dbReference type="InterPro" id="IPR036086">
    <property type="entry name" value="ParB/Sulfiredoxin_sf"/>
</dbReference>
<dbReference type="HOGENOM" id="CLU_023853_5_0_9"/>
<dbReference type="AlphaFoldDB" id="N2A470"/>
<protein>
    <recommendedName>
        <fullName evidence="1">ParB-like N-terminal domain-containing protein</fullName>
    </recommendedName>
</protein>
<dbReference type="InterPro" id="IPR003115">
    <property type="entry name" value="ParB_N"/>
</dbReference>
<comment type="caution">
    <text evidence="2">The sequence shown here is derived from an EMBL/GenBank/DDBJ whole genome shotgun (WGS) entry which is preliminary data.</text>
</comment>
<dbReference type="EMBL" id="AQFT01000135">
    <property type="protein sequence ID" value="EMZ21258.1"/>
    <property type="molecule type" value="Genomic_DNA"/>
</dbReference>
<dbReference type="Proteomes" id="UP000012589">
    <property type="component" value="Unassembled WGS sequence"/>
</dbReference>
<reference evidence="2 3" key="1">
    <citation type="journal article" date="2014" name="Genome Announc.">
        <title>Draft genome sequences of the altered schaedler flora, a defined bacterial community from gnotobiotic mice.</title>
        <authorList>
            <person name="Wannemuehler M.J."/>
            <person name="Overstreet A.M."/>
            <person name="Ward D.V."/>
            <person name="Phillips G.J."/>
        </authorList>
    </citation>
    <scope>NUCLEOTIDE SEQUENCE [LARGE SCALE GENOMIC DNA]</scope>
    <source>
        <strain evidence="2 3">ASF492</strain>
    </source>
</reference>
<accession>N2A470</accession>
<evidence type="ECO:0000313" key="3">
    <source>
        <dbReference type="Proteomes" id="UP000012589"/>
    </source>
</evidence>
<dbReference type="SMART" id="SM00470">
    <property type="entry name" value="ParB"/>
    <property type="match status" value="1"/>
</dbReference>
<dbReference type="SUPFAM" id="SSF109709">
    <property type="entry name" value="KorB DNA-binding domain-like"/>
    <property type="match status" value="1"/>
</dbReference>
<evidence type="ECO:0000259" key="1">
    <source>
        <dbReference type="SMART" id="SM00470"/>
    </source>
</evidence>
<sequence length="317" mass="37323">MARKNKFMDQQTDFVSMLDEEPSEDNLTKTIVRELNKEPENEILTASVDMFIPYEDEKLRLDLHHGEDRERLKESIKLNGIFTPVICVKKDDKLMILSGHNRVDVAKELNIEVPYILKNNISQEEKELICIDDNLIHRQRTDYKPMQLAYSIKVKMDAERHQGVALSNGYSKLSGDKIGEEHGLTRKMINIYLKLNELIDDAKDLIDQKKISIRLAYELAFLDPDVQRIILDYLKDIKINEKMVKAIRNNINDKELKSYEEKKTFIESQLLQLRVTVTQSHKLDFRKVRKIIPKDIKDEEVEEYIFNAIEFYKNNHN</sequence>
<feature type="domain" description="ParB-like N-terminal" evidence="1">
    <location>
        <begin position="57"/>
        <end position="134"/>
    </location>
</feature>
<organism evidence="2 3">
    <name type="scientific">Eubacterium plexicaudatum ASF492</name>
    <dbReference type="NCBI Taxonomy" id="1235802"/>
    <lineage>
        <taxon>Bacteria</taxon>
        <taxon>Bacillati</taxon>
        <taxon>Bacillota</taxon>
        <taxon>Clostridia</taxon>
        <taxon>Eubacteriales</taxon>
        <taxon>Eubacteriaceae</taxon>
        <taxon>Eubacterium</taxon>
    </lineage>
</organism>
<dbReference type="Gene3D" id="1.10.10.2830">
    <property type="match status" value="1"/>
</dbReference>